<evidence type="ECO:0000256" key="4">
    <source>
        <dbReference type="ARBA" id="ARBA00023136"/>
    </source>
</evidence>
<dbReference type="Proteomes" id="UP001228019">
    <property type="component" value="Unassembled WGS sequence"/>
</dbReference>
<sequence>MRSFPKRSSTLLTTTALLLGSLSLAGVAQAAVDVSSDGPSYDDAIPALHHVDFDKYKLLKTNVTASTLENLPKAVKNNTDELENQKRTLGEQARQIEELKRNGGSSASSSSKEIDDLKRTVKEQERDLNDLGKQVEELKRNSGSSSSSSNSEISSLKRELSDQDREMDQLKRTVEELSRKVK</sequence>
<dbReference type="RefSeq" id="WP_304554059.1">
    <property type="nucleotide sequence ID" value="NZ_JAUQOP010000011.1"/>
</dbReference>
<feature type="compositionally biased region" description="Basic and acidic residues" evidence="5">
    <location>
        <begin position="83"/>
        <end position="101"/>
    </location>
</feature>
<evidence type="ECO:0000259" key="7">
    <source>
        <dbReference type="Pfam" id="PF04576"/>
    </source>
</evidence>
<dbReference type="InterPro" id="IPR007656">
    <property type="entry name" value="GTD-bd"/>
</dbReference>
<keyword evidence="2" id="KW-0812">Transmembrane</keyword>
<protein>
    <recommendedName>
        <fullName evidence="7">GTD-binding domain-containing protein</fullName>
    </recommendedName>
</protein>
<keyword evidence="4" id="KW-0472">Membrane</keyword>
<comment type="subcellular location">
    <subcellularLocation>
        <location evidence="1">Membrane</location>
    </subcellularLocation>
</comment>
<accession>A0ABT9BXS5</accession>
<feature type="region of interest" description="Disordered" evidence="5">
    <location>
        <begin position="76"/>
        <end position="182"/>
    </location>
</feature>
<evidence type="ECO:0000313" key="9">
    <source>
        <dbReference type="Proteomes" id="UP001228019"/>
    </source>
</evidence>
<proteinExistence type="predicted"/>
<feature type="compositionally biased region" description="Basic and acidic residues" evidence="5">
    <location>
        <begin position="112"/>
        <end position="140"/>
    </location>
</feature>
<evidence type="ECO:0000313" key="8">
    <source>
        <dbReference type="EMBL" id="MDO7897338.1"/>
    </source>
</evidence>
<evidence type="ECO:0000256" key="1">
    <source>
        <dbReference type="ARBA" id="ARBA00004370"/>
    </source>
</evidence>
<evidence type="ECO:0000256" key="6">
    <source>
        <dbReference type="SAM" id="SignalP"/>
    </source>
</evidence>
<feature type="chain" id="PRO_5047021229" description="GTD-binding domain-containing protein" evidence="6">
    <location>
        <begin position="31"/>
        <end position="182"/>
    </location>
</feature>
<evidence type="ECO:0000256" key="5">
    <source>
        <dbReference type="SAM" id="MobiDB-lite"/>
    </source>
</evidence>
<name>A0ABT9BXS5_9PSED</name>
<keyword evidence="6" id="KW-0732">Signal</keyword>
<organism evidence="8 9">
    <name type="scientific">Pseudomonas citrulli</name>
    <dbReference type="NCBI Taxonomy" id="3064347"/>
    <lineage>
        <taxon>Bacteria</taxon>
        <taxon>Pseudomonadati</taxon>
        <taxon>Pseudomonadota</taxon>
        <taxon>Gammaproteobacteria</taxon>
        <taxon>Pseudomonadales</taxon>
        <taxon>Pseudomonadaceae</taxon>
        <taxon>Pseudomonas</taxon>
    </lineage>
</organism>
<keyword evidence="9" id="KW-1185">Reference proteome</keyword>
<feature type="compositionally biased region" description="Basic and acidic residues" evidence="5">
    <location>
        <begin position="155"/>
        <end position="182"/>
    </location>
</feature>
<evidence type="ECO:0000256" key="2">
    <source>
        <dbReference type="ARBA" id="ARBA00022692"/>
    </source>
</evidence>
<comment type="caution">
    <text evidence="8">The sequence shown here is derived from an EMBL/GenBank/DDBJ whole genome shotgun (WGS) entry which is preliminary data.</text>
</comment>
<keyword evidence="3" id="KW-1133">Transmembrane helix</keyword>
<feature type="domain" description="GTD-binding" evidence="7">
    <location>
        <begin position="116"/>
        <end position="176"/>
    </location>
</feature>
<reference evidence="8 9" key="1">
    <citation type="submission" date="2023-07" db="EMBL/GenBank/DDBJ databases">
        <title>Identification of four novel Pseudomonas species associated with bacterial leaf spot of cucurbits.</title>
        <authorList>
            <person name="Fullem K.R."/>
        </authorList>
    </citation>
    <scope>NUCLEOTIDE SEQUENCE [LARGE SCALE GENOMIC DNA]</scope>
    <source>
        <strain evidence="8 9">K18</strain>
    </source>
</reference>
<dbReference type="Pfam" id="PF04576">
    <property type="entry name" value="Zein-binding"/>
    <property type="match status" value="1"/>
</dbReference>
<feature type="signal peptide" evidence="6">
    <location>
        <begin position="1"/>
        <end position="30"/>
    </location>
</feature>
<gene>
    <name evidence="8" type="ORF">Q6A48_10610</name>
</gene>
<feature type="compositionally biased region" description="Low complexity" evidence="5">
    <location>
        <begin position="142"/>
        <end position="154"/>
    </location>
</feature>
<evidence type="ECO:0000256" key="3">
    <source>
        <dbReference type="ARBA" id="ARBA00022989"/>
    </source>
</evidence>
<dbReference type="EMBL" id="JAUQOP010000011">
    <property type="protein sequence ID" value="MDO7897338.1"/>
    <property type="molecule type" value="Genomic_DNA"/>
</dbReference>
<dbReference type="Gene3D" id="1.10.287.1490">
    <property type="match status" value="1"/>
</dbReference>